<evidence type="ECO:0000313" key="5">
    <source>
        <dbReference type="Proteomes" id="UP001221142"/>
    </source>
</evidence>
<dbReference type="Gene3D" id="3.30.160.60">
    <property type="entry name" value="Classic Zinc Finger"/>
    <property type="match status" value="1"/>
</dbReference>
<keyword evidence="1" id="KW-0479">Metal-binding</keyword>
<dbReference type="AlphaFoldDB" id="A0AAD7C8Q5"/>
<evidence type="ECO:0000256" key="2">
    <source>
        <dbReference type="SAM" id="MobiDB-lite"/>
    </source>
</evidence>
<reference evidence="4" key="1">
    <citation type="submission" date="2023-03" db="EMBL/GenBank/DDBJ databases">
        <title>Massive genome expansion in bonnet fungi (Mycena s.s.) driven by repeated elements and novel gene families across ecological guilds.</title>
        <authorList>
            <consortium name="Lawrence Berkeley National Laboratory"/>
            <person name="Harder C.B."/>
            <person name="Miyauchi S."/>
            <person name="Viragh M."/>
            <person name="Kuo A."/>
            <person name="Thoen E."/>
            <person name="Andreopoulos B."/>
            <person name="Lu D."/>
            <person name="Skrede I."/>
            <person name="Drula E."/>
            <person name="Henrissat B."/>
            <person name="Morin E."/>
            <person name="Kohler A."/>
            <person name="Barry K."/>
            <person name="LaButti K."/>
            <person name="Morin E."/>
            <person name="Salamov A."/>
            <person name="Lipzen A."/>
            <person name="Mereny Z."/>
            <person name="Hegedus B."/>
            <person name="Baldrian P."/>
            <person name="Stursova M."/>
            <person name="Weitz H."/>
            <person name="Taylor A."/>
            <person name="Grigoriev I.V."/>
            <person name="Nagy L.G."/>
            <person name="Martin F."/>
            <person name="Kauserud H."/>
        </authorList>
    </citation>
    <scope>NUCLEOTIDE SEQUENCE</scope>
    <source>
        <strain evidence="4">9284</strain>
    </source>
</reference>
<sequence>MGRSCHHIERRVGQMPRKEEAQGRVPVPSSVNCVSPREEAMEIDSDEESYPRHSVAFFNAELRPLTQSTEELQACNATRLILFPEITRRWLSSFETQRPFPGEVQLRARCKQTSTRKNNLVLRLSGAWADLSLPRGGRGVQWEWHSKRAKQQLQVAQPSTAVSSKFLDHAPPRSLANPHHHLTQSSSSCLTEPYLAPYYPVHASIMYPSRPDGFLSSDVPDYDLESIFAAPFEFSLDFVPSSSETPSFQADEKHTVEGSGYSSPSADDVAAEYVAFEDAVPLKLPATKRYADEGQGLSPPRRDEVATEPIAHEGAVPLYFSAAQDYAVEGFGGSAPSAEDANDQSVEDLTATNATHPTVAGTGSDLPFDITRPMSPNGCLQVAQALFDSRLAHDLMPPSLETLQLPSAHDEYATDTEVTTTPTEYQASDGYYSPQTDLSSMEYTTPDSCGNAENVPPFPLFGESTSETTDARTIVRPSSLYHQPLFVLTTPANFAVIDDGTASHGYVTHHAPQYLGASMAYAYPVSTGVPEDAALTVGGTSSQQQNGRKRKGKEVEREEMDKPVTKKVKKIKASTIATTSAVSASNTTAEGSSAPNRTQKESQSSCSLAHSLSKDKAHERTNEVVVAARSQTRCYWPGCLESISTDVNLLNDHFKAHLGKDNAKADVVCPWPGKGEQPCGKTLTNGARGLARHLHCGKHLAVKFSCPECEEMFLRPKELQDHLEV</sequence>
<feature type="region of interest" description="Disordered" evidence="2">
    <location>
        <begin position="534"/>
        <end position="620"/>
    </location>
</feature>
<feature type="domain" description="C2H2-type" evidence="3">
    <location>
        <begin position="704"/>
        <end position="725"/>
    </location>
</feature>
<proteinExistence type="predicted"/>
<feature type="compositionally biased region" description="Basic and acidic residues" evidence="2">
    <location>
        <begin position="553"/>
        <end position="564"/>
    </location>
</feature>
<evidence type="ECO:0000313" key="4">
    <source>
        <dbReference type="EMBL" id="KAJ7641963.1"/>
    </source>
</evidence>
<keyword evidence="1" id="KW-0863">Zinc-finger</keyword>
<dbReference type="GO" id="GO:0008270">
    <property type="term" value="F:zinc ion binding"/>
    <property type="evidence" value="ECO:0007669"/>
    <property type="project" value="UniProtKB-KW"/>
</dbReference>
<keyword evidence="5" id="KW-1185">Reference proteome</keyword>
<accession>A0AAD7C8Q5</accession>
<protein>
    <recommendedName>
        <fullName evidence="3">C2H2-type domain-containing protein</fullName>
    </recommendedName>
</protein>
<feature type="region of interest" description="Disordered" evidence="2">
    <location>
        <begin position="243"/>
        <end position="263"/>
    </location>
</feature>
<dbReference type="InterPro" id="IPR013087">
    <property type="entry name" value="Znf_C2H2_type"/>
</dbReference>
<feature type="compositionally biased region" description="Low complexity" evidence="2">
    <location>
        <begin position="602"/>
        <end position="611"/>
    </location>
</feature>
<dbReference type="PROSITE" id="PS50157">
    <property type="entry name" value="ZINC_FINGER_C2H2_2"/>
    <property type="match status" value="1"/>
</dbReference>
<dbReference type="EMBL" id="JARKIF010000004">
    <property type="protein sequence ID" value="KAJ7641963.1"/>
    <property type="molecule type" value="Genomic_DNA"/>
</dbReference>
<name>A0AAD7C8Q5_9AGAR</name>
<feature type="compositionally biased region" description="Low complexity" evidence="2">
    <location>
        <begin position="573"/>
        <end position="589"/>
    </location>
</feature>
<gene>
    <name evidence="4" type="ORF">FB45DRAFT_901452</name>
</gene>
<keyword evidence="1" id="KW-0862">Zinc</keyword>
<organism evidence="4 5">
    <name type="scientific">Roridomyces roridus</name>
    <dbReference type="NCBI Taxonomy" id="1738132"/>
    <lineage>
        <taxon>Eukaryota</taxon>
        <taxon>Fungi</taxon>
        <taxon>Dikarya</taxon>
        <taxon>Basidiomycota</taxon>
        <taxon>Agaricomycotina</taxon>
        <taxon>Agaricomycetes</taxon>
        <taxon>Agaricomycetidae</taxon>
        <taxon>Agaricales</taxon>
        <taxon>Marasmiineae</taxon>
        <taxon>Mycenaceae</taxon>
        <taxon>Roridomyces</taxon>
    </lineage>
</organism>
<evidence type="ECO:0000259" key="3">
    <source>
        <dbReference type="PROSITE" id="PS50157"/>
    </source>
</evidence>
<evidence type="ECO:0000256" key="1">
    <source>
        <dbReference type="PROSITE-ProRule" id="PRU00042"/>
    </source>
</evidence>
<comment type="caution">
    <text evidence="4">The sequence shown here is derived from an EMBL/GenBank/DDBJ whole genome shotgun (WGS) entry which is preliminary data.</text>
</comment>
<dbReference type="Proteomes" id="UP001221142">
    <property type="component" value="Unassembled WGS sequence"/>
</dbReference>